<name>A0A2G5UBB6_9PELO</name>
<sequence>MCNFVSDDVTHPHSHYLTPDATITILNITVKESIMDNSTLSPSSESAGDVRFALMIEDRVLGTIEGLIGNGMYY</sequence>
<evidence type="ECO:0000313" key="1">
    <source>
        <dbReference type="EMBL" id="PIC36839.1"/>
    </source>
</evidence>
<dbReference type="Proteomes" id="UP000230233">
    <property type="component" value="Chromosome IV"/>
</dbReference>
<reference evidence="2" key="1">
    <citation type="submission" date="2017-10" db="EMBL/GenBank/DDBJ databases">
        <title>Rapid genome shrinkage in a self-fertile nematode reveals novel sperm competition proteins.</title>
        <authorList>
            <person name="Yin D."/>
            <person name="Schwarz E.M."/>
            <person name="Thomas C.G."/>
            <person name="Felde R.L."/>
            <person name="Korf I.F."/>
            <person name="Cutter A.D."/>
            <person name="Schartner C.M."/>
            <person name="Ralston E.J."/>
            <person name="Meyer B.J."/>
            <person name="Haag E.S."/>
        </authorList>
    </citation>
    <scope>NUCLEOTIDE SEQUENCE [LARGE SCALE GENOMIC DNA]</scope>
    <source>
        <strain evidence="2">JU1422</strain>
    </source>
</reference>
<dbReference type="EMBL" id="PDUG01000004">
    <property type="protein sequence ID" value="PIC36839.1"/>
    <property type="molecule type" value="Genomic_DNA"/>
</dbReference>
<comment type="caution">
    <text evidence="1">The sequence shown here is derived from an EMBL/GenBank/DDBJ whole genome shotgun (WGS) entry which is preliminary data.</text>
</comment>
<organism evidence="1 2">
    <name type="scientific">Caenorhabditis nigoni</name>
    <dbReference type="NCBI Taxonomy" id="1611254"/>
    <lineage>
        <taxon>Eukaryota</taxon>
        <taxon>Metazoa</taxon>
        <taxon>Ecdysozoa</taxon>
        <taxon>Nematoda</taxon>
        <taxon>Chromadorea</taxon>
        <taxon>Rhabditida</taxon>
        <taxon>Rhabditina</taxon>
        <taxon>Rhabditomorpha</taxon>
        <taxon>Rhabditoidea</taxon>
        <taxon>Rhabditidae</taxon>
        <taxon>Peloderinae</taxon>
        <taxon>Caenorhabditis</taxon>
    </lineage>
</organism>
<gene>
    <name evidence="1" type="primary">Cnig_chr_IV.g15688</name>
    <name evidence="1" type="ORF">B9Z55_015688</name>
</gene>
<evidence type="ECO:0000313" key="2">
    <source>
        <dbReference type="Proteomes" id="UP000230233"/>
    </source>
</evidence>
<protein>
    <submittedName>
        <fullName evidence="1">Uncharacterized protein</fullName>
    </submittedName>
</protein>
<proteinExistence type="predicted"/>
<accession>A0A2G5UBB6</accession>
<dbReference type="AlphaFoldDB" id="A0A2G5UBB6"/>
<keyword evidence="2" id="KW-1185">Reference proteome</keyword>